<evidence type="ECO:0000313" key="1">
    <source>
        <dbReference type="EMBL" id="MDR6723631.1"/>
    </source>
</evidence>
<name>A0AAP5H488_PAEAM</name>
<evidence type="ECO:0000313" key="2">
    <source>
        <dbReference type="Proteomes" id="UP001254832"/>
    </source>
</evidence>
<sequence length="236" mass="27116">MASSGIGLDLERIIFIGRTFEEYRDIFNLSNEDILNNKILDCPAGACSFTSIANRLGGNVTAADIAYSYPVQQLKNKGLLDIEHGIENIGKVKQNYVWNYFKAVDELRSSRMRALTDCTDDMCVNSNRYLAATLPQLPFQDNQFDITLSAHFLFMYSDRLDLSFHQATIRELMRVTRKEIRVFPIVDLASERSTHLDSIINLIEGAGWYYEIQNTGYEFQRNVNQLLRIYNKDNSI</sequence>
<accession>A0AAP5H488</accession>
<protein>
    <submittedName>
        <fullName evidence="1">Ubiquinone/menaquinone biosynthesis C-methylase UbiE</fullName>
    </submittedName>
</protein>
<dbReference type="Proteomes" id="UP001254832">
    <property type="component" value="Unassembled WGS sequence"/>
</dbReference>
<gene>
    <name evidence="1" type="ORF">J2W91_002093</name>
</gene>
<dbReference type="InterPro" id="IPR029063">
    <property type="entry name" value="SAM-dependent_MTases_sf"/>
</dbReference>
<dbReference type="EMBL" id="JAVDTR010000005">
    <property type="protein sequence ID" value="MDR6723631.1"/>
    <property type="molecule type" value="Genomic_DNA"/>
</dbReference>
<dbReference type="AlphaFoldDB" id="A0AAP5H488"/>
<proteinExistence type="predicted"/>
<dbReference type="Gene3D" id="3.40.50.150">
    <property type="entry name" value="Vaccinia Virus protein VP39"/>
    <property type="match status" value="1"/>
</dbReference>
<dbReference type="RefSeq" id="WP_310139025.1">
    <property type="nucleotide sequence ID" value="NZ_JAVDTR010000005.1"/>
</dbReference>
<organism evidence="1 2">
    <name type="scientific">Paenibacillus amylolyticus</name>
    <dbReference type="NCBI Taxonomy" id="1451"/>
    <lineage>
        <taxon>Bacteria</taxon>
        <taxon>Bacillati</taxon>
        <taxon>Bacillota</taxon>
        <taxon>Bacilli</taxon>
        <taxon>Bacillales</taxon>
        <taxon>Paenibacillaceae</taxon>
        <taxon>Paenibacillus</taxon>
    </lineage>
</organism>
<dbReference type="SUPFAM" id="SSF53335">
    <property type="entry name" value="S-adenosyl-L-methionine-dependent methyltransferases"/>
    <property type="match status" value="1"/>
</dbReference>
<reference evidence="1" key="1">
    <citation type="submission" date="2023-07" db="EMBL/GenBank/DDBJ databases">
        <title>Sorghum-associated microbial communities from plants grown in Nebraska, USA.</title>
        <authorList>
            <person name="Schachtman D."/>
        </authorList>
    </citation>
    <scope>NUCLEOTIDE SEQUENCE</scope>
    <source>
        <strain evidence="1">BE80</strain>
    </source>
</reference>
<comment type="caution">
    <text evidence="1">The sequence shown here is derived from an EMBL/GenBank/DDBJ whole genome shotgun (WGS) entry which is preliminary data.</text>
</comment>
<keyword evidence="1" id="KW-0830">Ubiquinone</keyword>